<dbReference type="CDD" id="cd03241">
    <property type="entry name" value="ABC_RecN"/>
    <property type="match status" value="1"/>
</dbReference>
<dbReference type="PANTHER" id="PTHR11059">
    <property type="entry name" value="DNA REPAIR PROTEIN RECN"/>
    <property type="match status" value="1"/>
</dbReference>
<feature type="coiled-coil region" evidence="10">
    <location>
        <begin position="163"/>
        <end position="194"/>
    </location>
</feature>
<accession>A0A199NRK5</accession>
<evidence type="ECO:0000256" key="3">
    <source>
        <dbReference type="ARBA" id="ARBA00021315"/>
    </source>
</evidence>
<evidence type="ECO:0000256" key="4">
    <source>
        <dbReference type="ARBA" id="ARBA00022741"/>
    </source>
</evidence>
<evidence type="ECO:0000256" key="6">
    <source>
        <dbReference type="ARBA" id="ARBA00022840"/>
    </source>
</evidence>
<dbReference type="GO" id="GO:0006281">
    <property type="term" value="P:DNA repair"/>
    <property type="evidence" value="ECO:0007669"/>
    <property type="project" value="UniProtKB-KW"/>
</dbReference>
<dbReference type="EMBL" id="LJBJ02000013">
    <property type="protein sequence ID" value="OAX51724.1"/>
    <property type="molecule type" value="Genomic_DNA"/>
</dbReference>
<proteinExistence type="inferred from homology"/>
<gene>
    <name evidence="12" type="ORF">AN277_0207380</name>
</gene>
<comment type="similarity">
    <text evidence="2 9">Belongs to the RecN family.</text>
</comment>
<dbReference type="InterPro" id="IPR027417">
    <property type="entry name" value="P-loop_NTPase"/>
</dbReference>
<keyword evidence="7 9" id="KW-0234">DNA repair</keyword>
<dbReference type="GO" id="GO:0006310">
    <property type="term" value="P:DNA recombination"/>
    <property type="evidence" value="ECO:0007669"/>
    <property type="project" value="InterPro"/>
</dbReference>
<dbReference type="FunFam" id="3.40.50.300:FF:000356">
    <property type="entry name" value="DNA repair protein RecN"/>
    <property type="match status" value="1"/>
</dbReference>
<dbReference type="SUPFAM" id="SSF52540">
    <property type="entry name" value="P-loop containing nucleoside triphosphate hydrolases"/>
    <property type="match status" value="1"/>
</dbReference>
<sequence>MIEEINIRDLGVITGATLPLGPGLTVLTGETGAGKTMVVTALGMLLGARSDAGAVRAGARSALAQAVVRLPEGHPAVEMAEEAGGEAVRVEDGTELPQELILSRTVSASGRSRATVGGAAAPIGTLAALGQTLVAVHGQTDQLRLKSAAAQRRAVDAYAGEELADLLDRYRAHYAEYREAAQELREVRENSRARAFEAQSLAAALKEIDDVRPQVGEEEPLDAESARLTNVEQLRTAARTAQSALVGGADLEASTVSVLLDHAHRALLQEAEEDGALAGLAGRVRELMIQAADIGEELSGYLSDLETEVPGRLAQVESRRAALKKLTRKYGADITEVLDWAAASRNRLQALEDDPSRAEALEEQLRGLRGRLQEEADRLRALREESGRRLSAAVSEELSALAMPNARLVVQVEETEKFGPEGKDAVSLMLAPHRDAVPRPLGKGASGGELSRVMLALEVVLAEVDPVPTFIFDEVDAGVGGKAAVEIGRRLAMLARRVQVLVVTHLPQVAAHADRHVLVLKSEDATVSEVRVLDPGERVVELARMLAGHEDSAAARQHAAELLADAGQAAPQPAAEHPGA</sequence>
<dbReference type="GO" id="GO:0043590">
    <property type="term" value="C:bacterial nucleoid"/>
    <property type="evidence" value="ECO:0007669"/>
    <property type="project" value="TreeGrafter"/>
</dbReference>
<dbReference type="RefSeq" id="WP_055684701.1">
    <property type="nucleotide sequence ID" value="NZ_LJBJ02000013.1"/>
</dbReference>
<dbReference type="NCBIfam" id="TIGR00634">
    <property type="entry name" value="recN"/>
    <property type="match status" value="1"/>
</dbReference>
<evidence type="ECO:0000256" key="10">
    <source>
        <dbReference type="SAM" id="Coils"/>
    </source>
</evidence>
<dbReference type="PIRSF" id="PIRSF003128">
    <property type="entry name" value="RecN"/>
    <property type="match status" value="1"/>
</dbReference>
<dbReference type="Proteomes" id="UP000053171">
    <property type="component" value="Unassembled WGS sequence"/>
</dbReference>
<dbReference type="PANTHER" id="PTHR11059:SF0">
    <property type="entry name" value="DNA REPAIR PROTEIN RECN"/>
    <property type="match status" value="1"/>
</dbReference>
<feature type="coiled-coil region" evidence="10">
    <location>
        <begin position="358"/>
        <end position="385"/>
    </location>
</feature>
<evidence type="ECO:0000256" key="9">
    <source>
        <dbReference type="PIRNR" id="PIRNR003128"/>
    </source>
</evidence>
<evidence type="ECO:0000256" key="8">
    <source>
        <dbReference type="ARBA" id="ARBA00033408"/>
    </source>
</evidence>
<reference evidence="12" key="1">
    <citation type="submission" date="2016-06" db="EMBL/GenBank/DDBJ databases">
        <title>Identification of putative biosynthetic pathways for the production of bioactive secondary metabolites by the marine actinomycete Kocuria kristinae RUTW2-3.</title>
        <authorList>
            <person name="Waterworth S.C."/>
            <person name="Walmsley T.A."/>
            <person name="Matongo T."/>
            <person name="Davies-Coleman M.T."/>
            <person name="Dorrington R.A."/>
        </authorList>
    </citation>
    <scope>NUCLEOTIDE SEQUENCE [LARGE SCALE GENOMIC DNA]</scope>
    <source>
        <strain evidence="12">RUTW2-3</strain>
    </source>
</reference>
<keyword evidence="6" id="KW-0067">ATP-binding</keyword>
<dbReference type="AlphaFoldDB" id="A0A199NRK5"/>
<evidence type="ECO:0000256" key="5">
    <source>
        <dbReference type="ARBA" id="ARBA00022763"/>
    </source>
</evidence>
<dbReference type="InterPro" id="IPR003395">
    <property type="entry name" value="RecF/RecN/SMC_N"/>
</dbReference>
<protein>
    <recommendedName>
        <fullName evidence="3 9">DNA repair protein RecN</fullName>
    </recommendedName>
    <alternativeName>
        <fullName evidence="8 9">Recombination protein N</fullName>
    </alternativeName>
</protein>
<evidence type="ECO:0000313" key="12">
    <source>
        <dbReference type="EMBL" id="OAX51724.1"/>
    </source>
</evidence>
<evidence type="ECO:0000259" key="11">
    <source>
        <dbReference type="Pfam" id="PF02463"/>
    </source>
</evidence>
<comment type="caution">
    <text evidence="12">The sequence shown here is derived from an EMBL/GenBank/DDBJ whole genome shotgun (WGS) entry which is preliminary data.</text>
</comment>
<name>A0A199NRK5_9MICC</name>
<comment type="function">
    <text evidence="1 9">May be involved in recombinational repair of damaged DNA.</text>
</comment>
<dbReference type="Pfam" id="PF02463">
    <property type="entry name" value="SMC_N"/>
    <property type="match status" value="1"/>
</dbReference>
<feature type="domain" description="RecF/RecN/SMC N-terminal" evidence="11">
    <location>
        <begin position="2"/>
        <end position="525"/>
    </location>
</feature>
<dbReference type="GO" id="GO:0009432">
    <property type="term" value="P:SOS response"/>
    <property type="evidence" value="ECO:0007669"/>
    <property type="project" value="TreeGrafter"/>
</dbReference>
<dbReference type="GO" id="GO:0005524">
    <property type="term" value="F:ATP binding"/>
    <property type="evidence" value="ECO:0007669"/>
    <property type="project" value="UniProtKB-KW"/>
</dbReference>
<evidence type="ECO:0000256" key="2">
    <source>
        <dbReference type="ARBA" id="ARBA00009441"/>
    </source>
</evidence>
<organism evidence="12 13">
    <name type="scientific">Rothia kristinae</name>
    <dbReference type="NCBI Taxonomy" id="37923"/>
    <lineage>
        <taxon>Bacteria</taxon>
        <taxon>Bacillati</taxon>
        <taxon>Actinomycetota</taxon>
        <taxon>Actinomycetes</taxon>
        <taxon>Micrococcales</taxon>
        <taxon>Micrococcaceae</taxon>
        <taxon>Rothia</taxon>
    </lineage>
</organism>
<dbReference type="Gene3D" id="3.40.50.300">
    <property type="entry name" value="P-loop containing nucleotide triphosphate hydrolases"/>
    <property type="match status" value="2"/>
</dbReference>
<keyword evidence="13" id="KW-1185">Reference proteome</keyword>
<dbReference type="InterPro" id="IPR004604">
    <property type="entry name" value="DNA_recomb/repair_RecN"/>
</dbReference>
<evidence type="ECO:0000256" key="1">
    <source>
        <dbReference type="ARBA" id="ARBA00003618"/>
    </source>
</evidence>
<evidence type="ECO:0000256" key="7">
    <source>
        <dbReference type="ARBA" id="ARBA00023204"/>
    </source>
</evidence>
<keyword evidence="5 9" id="KW-0227">DNA damage</keyword>
<evidence type="ECO:0000313" key="13">
    <source>
        <dbReference type="Proteomes" id="UP000053171"/>
    </source>
</evidence>
<keyword evidence="4" id="KW-0547">Nucleotide-binding</keyword>
<keyword evidence="10" id="KW-0175">Coiled coil</keyword>